<comment type="similarity">
    <text evidence="11">In the N-terminal section; belongs to the carbohydrate kinase PfkB family.</text>
</comment>
<dbReference type="FunFam" id="3.40.1190.20:FF:000002">
    <property type="entry name" value="Bifunctional protein HldE"/>
    <property type="match status" value="1"/>
</dbReference>
<proteinExistence type="inferred from homology"/>
<dbReference type="InterPro" id="IPR023030">
    <property type="entry name" value="Bifunc_HldE"/>
</dbReference>
<dbReference type="HAMAP" id="MF_01603">
    <property type="entry name" value="HldE"/>
    <property type="match status" value="1"/>
</dbReference>
<dbReference type="EC" id="2.7.1.167" evidence="11"/>
<comment type="catalytic activity">
    <reaction evidence="10 11">
        <text>D-glycero-beta-D-manno-heptose 1-phosphate + ATP + H(+) = ADP-D-glycero-beta-D-manno-heptose + diphosphate</text>
        <dbReference type="Rhea" id="RHEA:27465"/>
        <dbReference type="ChEBI" id="CHEBI:15378"/>
        <dbReference type="ChEBI" id="CHEBI:30616"/>
        <dbReference type="ChEBI" id="CHEBI:33019"/>
        <dbReference type="ChEBI" id="CHEBI:59967"/>
        <dbReference type="ChEBI" id="CHEBI:61593"/>
        <dbReference type="EC" id="2.7.7.70"/>
    </reaction>
</comment>
<evidence type="ECO:0000256" key="11">
    <source>
        <dbReference type="HAMAP-Rule" id="MF_01603"/>
    </source>
</evidence>
<dbReference type="Gene3D" id="3.40.1190.20">
    <property type="match status" value="1"/>
</dbReference>
<evidence type="ECO:0000313" key="14">
    <source>
        <dbReference type="EMBL" id="NYF52501.1"/>
    </source>
</evidence>
<accession>A0A7Y9NNC1</accession>
<dbReference type="EMBL" id="JACCCV010000002">
    <property type="protein sequence ID" value="NYF52501.1"/>
    <property type="molecule type" value="Genomic_DNA"/>
</dbReference>
<dbReference type="GO" id="GO:0016773">
    <property type="term" value="F:phosphotransferase activity, alcohol group as acceptor"/>
    <property type="evidence" value="ECO:0007669"/>
    <property type="project" value="InterPro"/>
</dbReference>
<evidence type="ECO:0000259" key="12">
    <source>
        <dbReference type="Pfam" id="PF00294"/>
    </source>
</evidence>
<comment type="similarity">
    <text evidence="11">In the C-terminal section; belongs to the cytidylyltransferase family.</text>
</comment>
<comment type="subunit">
    <text evidence="11">Homodimer.</text>
</comment>
<dbReference type="GO" id="GO:0005524">
    <property type="term" value="F:ATP binding"/>
    <property type="evidence" value="ECO:0007669"/>
    <property type="project" value="UniProtKB-UniRule"/>
</dbReference>
<comment type="function">
    <text evidence="1 11">Catalyzes the phosphorylation of D-glycero-D-manno-heptose 7-phosphate at the C-1 position to selectively form D-glycero-beta-D-manno-heptose-1,7-bisphosphate.</text>
</comment>
<feature type="binding site" evidence="11">
    <location>
        <begin position="207"/>
        <end position="210"/>
    </location>
    <ligand>
        <name>ATP</name>
        <dbReference type="ChEBI" id="CHEBI:30616"/>
    </ligand>
</feature>
<feature type="domain" description="Cytidyltransferase-like" evidence="13">
    <location>
        <begin position="363"/>
        <end position="471"/>
    </location>
</feature>
<dbReference type="GO" id="GO:0097171">
    <property type="term" value="P:ADP-L-glycero-beta-D-manno-heptose biosynthetic process"/>
    <property type="evidence" value="ECO:0007669"/>
    <property type="project" value="UniProtKB-UniPathway"/>
</dbReference>
<dbReference type="GO" id="GO:0033785">
    <property type="term" value="F:heptose 7-phosphate kinase activity"/>
    <property type="evidence" value="ECO:0007669"/>
    <property type="project" value="UniProtKB-UniRule"/>
</dbReference>
<dbReference type="InterPro" id="IPR011611">
    <property type="entry name" value="PfkB_dom"/>
</dbReference>
<dbReference type="Proteomes" id="UP000534186">
    <property type="component" value="Unassembled WGS sequence"/>
</dbReference>
<feature type="region of interest" description="Ribokinase" evidence="11">
    <location>
        <begin position="1"/>
        <end position="336"/>
    </location>
</feature>
<keyword evidence="7 11" id="KW-0067">ATP-binding</keyword>
<comment type="catalytic activity">
    <reaction evidence="11">
        <text>D-glycero-beta-D-manno-heptose 7-phosphate + ATP = D-glycero-beta-D-manno-heptose 1,7-bisphosphate + ADP + H(+)</text>
        <dbReference type="Rhea" id="RHEA:27473"/>
        <dbReference type="ChEBI" id="CHEBI:15378"/>
        <dbReference type="ChEBI" id="CHEBI:30616"/>
        <dbReference type="ChEBI" id="CHEBI:60204"/>
        <dbReference type="ChEBI" id="CHEBI:60208"/>
        <dbReference type="ChEBI" id="CHEBI:456216"/>
        <dbReference type="EC" id="2.7.1.167"/>
    </reaction>
</comment>
<dbReference type="NCBIfam" id="TIGR02199">
    <property type="entry name" value="rfaE_dom_II"/>
    <property type="match status" value="1"/>
</dbReference>
<dbReference type="PANTHER" id="PTHR46969">
    <property type="entry name" value="BIFUNCTIONAL PROTEIN HLDE"/>
    <property type="match status" value="1"/>
</dbReference>
<comment type="function">
    <text evidence="2 11">Catalyzes the ADP transfer from ATP to D-glycero-beta-D-manno-heptose 1-phosphate, yielding ADP-D-glycero-beta-D-manno-heptose.</text>
</comment>
<evidence type="ECO:0000256" key="10">
    <source>
        <dbReference type="ARBA" id="ARBA00047428"/>
    </source>
</evidence>
<evidence type="ECO:0000256" key="2">
    <source>
        <dbReference type="ARBA" id="ARBA00003753"/>
    </source>
</evidence>
<dbReference type="NCBIfam" id="NF008454">
    <property type="entry name" value="PRK11316.1"/>
    <property type="match status" value="1"/>
</dbReference>
<dbReference type="GO" id="GO:0033786">
    <property type="term" value="F:heptose-1-phosphate adenylyltransferase activity"/>
    <property type="evidence" value="ECO:0007669"/>
    <property type="project" value="UniProtKB-UniRule"/>
</dbReference>
<dbReference type="CDD" id="cd01172">
    <property type="entry name" value="RfaE_like"/>
    <property type="match status" value="1"/>
</dbReference>
<dbReference type="InterPro" id="IPR004821">
    <property type="entry name" value="Cyt_trans-like"/>
</dbReference>
<comment type="caution">
    <text evidence="14">The sequence shown here is derived from an EMBL/GenBank/DDBJ whole genome shotgun (WGS) entry which is preliminary data.</text>
</comment>
<dbReference type="AlphaFoldDB" id="A0A7Y9NNC1"/>
<evidence type="ECO:0000256" key="6">
    <source>
        <dbReference type="ARBA" id="ARBA00022777"/>
    </source>
</evidence>
<evidence type="ECO:0000259" key="13">
    <source>
        <dbReference type="Pfam" id="PF01467"/>
    </source>
</evidence>
<evidence type="ECO:0000313" key="15">
    <source>
        <dbReference type="Proteomes" id="UP000534186"/>
    </source>
</evidence>
<dbReference type="InterPro" id="IPR011914">
    <property type="entry name" value="RfaE_dom_II"/>
</dbReference>
<keyword evidence="3 11" id="KW-0808">Transferase</keyword>
<keyword evidence="8 11" id="KW-0511">Multifunctional enzyme</keyword>
<dbReference type="InterPro" id="IPR014729">
    <property type="entry name" value="Rossmann-like_a/b/a_fold"/>
</dbReference>
<evidence type="ECO:0000256" key="5">
    <source>
        <dbReference type="ARBA" id="ARBA00022741"/>
    </source>
</evidence>
<organism evidence="14 15">
    <name type="scientific">Tunturiibacter lichenicola</name>
    <dbReference type="NCBI Taxonomy" id="2051959"/>
    <lineage>
        <taxon>Bacteria</taxon>
        <taxon>Pseudomonadati</taxon>
        <taxon>Acidobacteriota</taxon>
        <taxon>Terriglobia</taxon>
        <taxon>Terriglobales</taxon>
        <taxon>Acidobacteriaceae</taxon>
        <taxon>Tunturiibacter</taxon>
    </lineage>
</organism>
<reference evidence="14 15" key="1">
    <citation type="submission" date="2020-07" db="EMBL/GenBank/DDBJ databases">
        <title>Genomic Encyclopedia of Type Strains, Phase IV (KMG-V): Genome sequencing to study the core and pangenomes of soil and plant-associated prokaryotes.</title>
        <authorList>
            <person name="Whitman W."/>
        </authorList>
    </citation>
    <scope>NUCLEOTIDE SEQUENCE [LARGE SCALE GENOMIC DNA]</scope>
    <source>
        <strain evidence="14 15">M8UP30</strain>
    </source>
</reference>
<comment type="pathway">
    <text evidence="11">Nucleotide-sugar biosynthesis; ADP-L-glycero-beta-D-manno-heptose biosynthesis; ADP-L-glycero-beta-D-manno-heptose from D-glycero-beta-D-manno-heptose 7-phosphate: step 1/4.</text>
</comment>
<gene>
    <name evidence="11" type="primary">hldE</name>
    <name evidence="14" type="ORF">HDF12_002900</name>
</gene>
<feature type="domain" description="Carbohydrate kinase PfkB" evidence="12">
    <location>
        <begin position="20"/>
        <end position="318"/>
    </location>
</feature>
<dbReference type="SUPFAM" id="SSF52374">
    <property type="entry name" value="Nucleotidylyl transferase"/>
    <property type="match status" value="1"/>
</dbReference>
<dbReference type="Gene3D" id="3.40.50.620">
    <property type="entry name" value="HUPs"/>
    <property type="match status" value="1"/>
</dbReference>
<name>A0A7Y9NNC1_9BACT</name>
<evidence type="ECO:0000256" key="9">
    <source>
        <dbReference type="ARBA" id="ARBA00023277"/>
    </source>
</evidence>
<dbReference type="EC" id="2.7.7.70" evidence="11"/>
<dbReference type="Pfam" id="PF00294">
    <property type="entry name" value="PfkB"/>
    <property type="match status" value="1"/>
</dbReference>
<dbReference type="PANTHER" id="PTHR46969:SF1">
    <property type="entry name" value="BIFUNCTIONAL PROTEIN HLDE"/>
    <property type="match status" value="1"/>
</dbReference>
<dbReference type="NCBIfam" id="TIGR00125">
    <property type="entry name" value="cyt_tran_rel"/>
    <property type="match status" value="1"/>
</dbReference>
<protein>
    <recommendedName>
        <fullName evidence="11">Bifunctional protein HldE</fullName>
    </recommendedName>
    <domain>
        <recommendedName>
            <fullName evidence="11">D-beta-D-heptose 7-phosphate kinase</fullName>
            <ecNumber evidence="11">2.7.1.167</ecNumber>
        </recommendedName>
        <alternativeName>
            <fullName evidence="11">D-beta-D-heptose 7-phosphotransferase</fullName>
        </alternativeName>
        <alternativeName>
            <fullName evidence="11">D-glycero-beta-D-manno-heptose-7-phosphate kinase</fullName>
        </alternativeName>
    </domain>
    <domain>
        <recommendedName>
            <fullName evidence="11">D-beta-D-heptose 1-phosphate adenylyltransferase</fullName>
            <ecNumber evidence="11">2.7.7.70</ecNumber>
        </recommendedName>
        <alternativeName>
            <fullName evidence="11">D-glycero-beta-D-manno-heptose 1-phosphate adenylyltransferase</fullName>
        </alternativeName>
    </domain>
</protein>
<feature type="active site" evidence="11">
    <location>
        <position position="281"/>
    </location>
</feature>
<dbReference type="NCBIfam" id="TIGR02198">
    <property type="entry name" value="rfaE_dom_I"/>
    <property type="match status" value="1"/>
</dbReference>
<feature type="region of interest" description="Cytidylyltransferase" evidence="11">
    <location>
        <begin position="363"/>
        <end position="502"/>
    </location>
</feature>
<dbReference type="UniPathway" id="UPA00356">
    <property type="reaction ID" value="UER00437"/>
</dbReference>
<evidence type="ECO:0000256" key="7">
    <source>
        <dbReference type="ARBA" id="ARBA00022840"/>
    </source>
</evidence>
<keyword evidence="6 11" id="KW-0418">Kinase</keyword>
<dbReference type="InterPro" id="IPR029056">
    <property type="entry name" value="Ribokinase-like"/>
</dbReference>
<evidence type="ECO:0000256" key="4">
    <source>
        <dbReference type="ARBA" id="ARBA00022695"/>
    </source>
</evidence>
<comment type="pathway">
    <text evidence="11">Nucleotide-sugar biosynthesis; ADP-L-glycero-beta-D-manno-heptose biosynthesis; ADP-L-glycero-beta-D-manno-heptose from D-glycero-beta-D-manno-heptose 7-phosphate: step 3/4.</text>
</comment>
<evidence type="ECO:0000256" key="8">
    <source>
        <dbReference type="ARBA" id="ARBA00023268"/>
    </source>
</evidence>
<evidence type="ECO:0000256" key="1">
    <source>
        <dbReference type="ARBA" id="ARBA00002319"/>
    </source>
</evidence>
<keyword evidence="4 11" id="KW-0548">Nucleotidyltransferase</keyword>
<dbReference type="SUPFAM" id="SSF53613">
    <property type="entry name" value="Ribokinase-like"/>
    <property type="match status" value="1"/>
</dbReference>
<dbReference type="Pfam" id="PF01467">
    <property type="entry name" value="CTP_transf_like"/>
    <property type="match status" value="1"/>
</dbReference>
<keyword evidence="5 11" id="KW-0547">Nucleotide-binding</keyword>
<evidence type="ECO:0000256" key="3">
    <source>
        <dbReference type="ARBA" id="ARBA00022679"/>
    </source>
</evidence>
<sequence>MLPELHSILNLLEGGFSQLKVLVVGDIMLDRYIHGEVERISPEAPVPVIRHAQRYERAGGAANVAMNLAGLGCQTFLAGLWGSDSEQAELAAILERANINTAGVVSSSLPTISKTRIVGRMQQLLRLDIESRDPVPAIEGQRLQERAIELVSKVHAVILSDYAKGALTRSLCESVIRAARTAGIPVFADPKTPDFSKYSGATTVSPNLGELSAATGIPSHHTDELLAAAQALITEHDFNFLTVTMSEKGITVLRRPSEGSTGVYHSPARAREVFDVSGAGDTVIATLAASIAGRLQIETAVELANLAAGIVVSKVGTVPIAAHELVAALTPSSGLTAGEKILDLERIKLRVAEWRSSGETIVFTNGCFDLLHVGHITLLEDCHRFGSKLVLGLNADASVCRLKGPTRPIVSERERARVMAALAAVDAVVLFEEDTPLELIRALRPNVLVKGGDYTVETVVGHEDVIAYGGRVEIVPTVEGFSTTNIVKKLTANPTSSEEIKK</sequence>
<dbReference type="GO" id="GO:0005829">
    <property type="term" value="C:cytosol"/>
    <property type="evidence" value="ECO:0007669"/>
    <property type="project" value="TreeGrafter"/>
</dbReference>
<keyword evidence="9 11" id="KW-0119">Carbohydrate metabolism</keyword>
<dbReference type="InterPro" id="IPR011913">
    <property type="entry name" value="RfaE_dom_I"/>
</dbReference>